<dbReference type="Proteomes" id="UP000036923">
    <property type="component" value="Unassembled WGS sequence"/>
</dbReference>
<dbReference type="InterPro" id="IPR019933">
    <property type="entry name" value="DivIVA_domain"/>
</dbReference>
<evidence type="ECO:0000256" key="4">
    <source>
        <dbReference type="ARBA" id="ARBA00022618"/>
    </source>
</evidence>
<name>A0A0L6JMR0_9FIRM</name>
<keyword evidence="4" id="KW-0132">Cell division</keyword>
<organism evidence="8 9">
    <name type="scientific">Pseudobacteroides cellulosolvens ATCC 35603 = DSM 2933</name>
    <dbReference type="NCBI Taxonomy" id="398512"/>
    <lineage>
        <taxon>Bacteria</taxon>
        <taxon>Bacillati</taxon>
        <taxon>Bacillota</taxon>
        <taxon>Clostridia</taxon>
        <taxon>Eubacteriales</taxon>
        <taxon>Oscillospiraceae</taxon>
        <taxon>Pseudobacteroides</taxon>
    </lineage>
</organism>
<reference evidence="9" key="1">
    <citation type="submission" date="2015-07" db="EMBL/GenBank/DDBJ databases">
        <title>Near-Complete Genome Sequence of the Cellulolytic Bacterium Bacteroides (Pseudobacteroides) cellulosolvens ATCC 35603.</title>
        <authorList>
            <person name="Dassa B."/>
            <person name="Utturkar S.M."/>
            <person name="Klingeman D.M."/>
            <person name="Hurt R.A."/>
            <person name="Keller M."/>
            <person name="Xu J."/>
            <person name="Reddy Y.H.K."/>
            <person name="Borovok I."/>
            <person name="Grinberg I.R."/>
            <person name="Lamed R."/>
            <person name="Zhivin O."/>
            <person name="Bayer E.A."/>
            <person name="Brown S.D."/>
        </authorList>
    </citation>
    <scope>NUCLEOTIDE SEQUENCE [LARGE SCALE GENOMIC DNA]</scope>
    <source>
        <strain evidence="9">DSM 2933</strain>
    </source>
</reference>
<dbReference type="eggNOG" id="COG3599">
    <property type="taxonomic scope" value="Bacteria"/>
</dbReference>
<keyword evidence="9" id="KW-1185">Reference proteome</keyword>
<comment type="subcellular location">
    <subcellularLocation>
        <location evidence="1">Cytoplasm</location>
    </subcellularLocation>
</comment>
<dbReference type="GO" id="GO:0005737">
    <property type="term" value="C:cytoplasm"/>
    <property type="evidence" value="ECO:0007669"/>
    <property type="project" value="UniProtKB-SubCell"/>
</dbReference>
<protein>
    <submittedName>
        <fullName evidence="8">DivIVA domain-containing protein</fullName>
    </submittedName>
</protein>
<evidence type="ECO:0000256" key="2">
    <source>
        <dbReference type="ARBA" id="ARBA00009008"/>
    </source>
</evidence>
<feature type="coiled-coil region" evidence="7">
    <location>
        <begin position="87"/>
        <end position="125"/>
    </location>
</feature>
<evidence type="ECO:0000313" key="8">
    <source>
        <dbReference type="EMBL" id="KNY26667.1"/>
    </source>
</evidence>
<proteinExistence type="inferred from homology"/>
<dbReference type="InterPro" id="IPR007793">
    <property type="entry name" value="DivIVA_fam"/>
</dbReference>
<dbReference type="STRING" id="398512.Bccel_1932"/>
<keyword evidence="3" id="KW-0963">Cytoplasm</keyword>
<gene>
    <name evidence="8" type="ORF">Bccel_1932</name>
</gene>
<evidence type="ECO:0000256" key="6">
    <source>
        <dbReference type="ARBA" id="ARBA00023306"/>
    </source>
</evidence>
<dbReference type="NCBIfam" id="TIGR03544">
    <property type="entry name" value="DivI1A_domain"/>
    <property type="match status" value="1"/>
</dbReference>
<dbReference type="AlphaFoldDB" id="A0A0L6JMR0"/>
<dbReference type="OrthoDB" id="9815492at2"/>
<keyword evidence="6" id="KW-0131">Cell cycle</keyword>
<evidence type="ECO:0000256" key="1">
    <source>
        <dbReference type="ARBA" id="ARBA00004496"/>
    </source>
</evidence>
<evidence type="ECO:0000256" key="7">
    <source>
        <dbReference type="SAM" id="Coils"/>
    </source>
</evidence>
<dbReference type="GO" id="GO:0051301">
    <property type="term" value="P:cell division"/>
    <property type="evidence" value="ECO:0007669"/>
    <property type="project" value="UniProtKB-KW"/>
</dbReference>
<comment type="similarity">
    <text evidence="2">Belongs to the DivIVA family.</text>
</comment>
<accession>A0A0L6JMR0</accession>
<sequence>MNYTPNELKNISFGKSLVRGYNELEVDETFDKIIEDYSSLIHENMELKDKLNVLNEGMLHYKRIEESLQSTLLIAQQTAEEIKRNAYSKAENIYKEAELKAQKLLEGANEQVIRIRYEYEETRKKLQVYKSKAEAMLQSQMEMLKHSVELEDEIS</sequence>
<dbReference type="Pfam" id="PF05103">
    <property type="entry name" value="DivIVA"/>
    <property type="match status" value="1"/>
</dbReference>
<dbReference type="PANTHER" id="PTHR35794">
    <property type="entry name" value="CELL DIVISION PROTEIN DIVIVA"/>
    <property type="match status" value="1"/>
</dbReference>
<dbReference type="EMBL" id="LGTC01000001">
    <property type="protein sequence ID" value="KNY26667.1"/>
    <property type="molecule type" value="Genomic_DNA"/>
</dbReference>
<comment type="caution">
    <text evidence="8">The sequence shown here is derived from an EMBL/GenBank/DDBJ whole genome shotgun (WGS) entry which is preliminary data.</text>
</comment>
<dbReference type="PANTHER" id="PTHR35794:SF2">
    <property type="entry name" value="CELL DIVISION PROTEIN DIVIVA"/>
    <property type="match status" value="1"/>
</dbReference>
<evidence type="ECO:0000256" key="3">
    <source>
        <dbReference type="ARBA" id="ARBA00022490"/>
    </source>
</evidence>
<dbReference type="Gene3D" id="6.10.250.660">
    <property type="match status" value="1"/>
</dbReference>
<evidence type="ECO:0000256" key="5">
    <source>
        <dbReference type="ARBA" id="ARBA00023054"/>
    </source>
</evidence>
<dbReference type="RefSeq" id="WP_036938156.1">
    <property type="nucleotide sequence ID" value="NZ_JQKC01000006.1"/>
</dbReference>
<keyword evidence="5 7" id="KW-0175">Coiled coil</keyword>
<evidence type="ECO:0000313" key="9">
    <source>
        <dbReference type="Proteomes" id="UP000036923"/>
    </source>
</evidence>